<name>A0AC11BWR4_SHEEP</name>
<proteinExistence type="predicted"/>
<gene>
    <name evidence="1" type="primary">LOC101114383</name>
</gene>
<protein>
    <submittedName>
        <fullName evidence="1">Uncharacterized protein</fullName>
    </submittedName>
</protein>
<accession>A0AC11BWR4</accession>
<sequence length="633" mass="69633">MLRQYVGHFGEKLVRRRPLELRVERPRAYLNTLDLVALGVGSTLGAGVYILTGELAKVRAGPATVICFLVAALSCVMSSLCFAEFGARVPRSGTAYLYIYVTVGQLCAFIIGWNLILSYVIATSSVARAWSYVFDNLIGNHISQMLQETFSLQMPYFLARYPDFFALGLVLLLTGLQVLGTRESTLVNKVFTGINILVLSFIIVSGFIKGDLHNWKLTEQDYALNTSASSDTSSLGPLGSGGFVPFDYEGILHGAATCFYAFLGFDSIATRGEEALNPDRSIPLGIMITLFICFLVYFGVSASLTLMVPYYLIHPDSPFPQAFLHVGWDAARYVVIVGTLCALTSSLLGITFTMPRLICAMAEDGLLFRRLAWIYDRTGTPIMAIAASGSLAGIMALLFEFRDLADLVSIGTLLVYSLVALSGLVLRYQQDQNLSKQEKKEEKMEMKPDIEGRPLESVPEEGTSNILKSLCDPINTIPTRKSGQIVYGCAFLLVLLLTILSLVLARWSSQVFSGDPVLTTVAVLLLLLITGVTVIIWRQPQSPTHLYFKVPALPVLPLVSIFLNIYLMVQMTSGAWAQFGIWMVIGFAIYFGYGIRHSLEENNEPQPPETCYVESHHALEDLLVQGTLSLYGL</sequence>
<reference evidence="1" key="2">
    <citation type="submission" date="2025-08" db="UniProtKB">
        <authorList>
            <consortium name="Ensembl"/>
        </authorList>
    </citation>
    <scope>IDENTIFICATION</scope>
</reference>
<dbReference type="Ensembl" id="ENSOART00020025741.2">
    <property type="protein sequence ID" value="ENSOARP00020021346.2"/>
    <property type="gene ID" value="ENSOARG00020016626.2"/>
</dbReference>
<organism evidence="1">
    <name type="scientific">Ovis aries</name>
    <name type="common">Sheep</name>
    <dbReference type="NCBI Taxonomy" id="9940"/>
    <lineage>
        <taxon>Eukaryota</taxon>
        <taxon>Metazoa</taxon>
        <taxon>Chordata</taxon>
        <taxon>Craniata</taxon>
        <taxon>Vertebrata</taxon>
        <taxon>Euteleostomi</taxon>
        <taxon>Mammalia</taxon>
        <taxon>Eutheria</taxon>
        <taxon>Laurasiatheria</taxon>
        <taxon>Artiodactyla</taxon>
        <taxon>Ruminantia</taxon>
        <taxon>Pecora</taxon>
        <taxon>Bovidae</taxon>
        <taxon>Caprinae</taxon>
        <taxon>Ovis</taxon>
    </lineage>
</organism>
<reference evidence="1" key="3">
    <citation type="submission" date="2025-09" db="UniProtKB">
        <authorList>
            <consortium name="Ensembl"/>
        </authorList>
    </citation>
    <scope>IDENTIFICATION</scope>
</reference>
<evidence type="ECO:0000313" key="1">
    <source>
        <dbReference type="Ensembl" id="ENSOARP00020021346.2"/>
    </source>
</evidence>
<reference evidence="1" key="1">
    <citation type="submission" date="2020-11" db="EMBL/GenBank/DDBJ databases">
        <authorList>
            <person name="Davenport K.M."/>
            <person name="Bickhart D.M."/>
            <person name="Smith T.P.L."/>
            <person name="Murdoch B.M."/>
            <person name="Rosen B.D."/>
        </authorList>
    </citation>
    <scope>NUCLEOTIDE SEQUENCE [LARGE SCALE GENOMIC DNA]</scope>
    <source>
        <strain evidence="1">OAR_USU_Benz2616</strain>
    </source>
</reference>